<dbReference type="InterPro" id="IPR036770">
    <property type="entry name" value="Ankyrin_rpt-contain_sf"/>
</dbReference>
<keyword evidence="10" id="KW-1185">Reference proteome</keyword>
<feature type="region of interest" description="Disordered" evidence="7">
    <location>
        <begin position="644"/>
        <end position="695"/>
    </location>
</feature>
<dbReference type="OrthoDB" id="341259at2759"/>
<dbReference type="SUPFAM" id="SSF48403">
    <property type="entry name" value="Ankyrin repeat"/>
    <property type="match status" value="2"/>
</dbReference>
<dbReference type="Gene3D" id="3.30.60.90">
    <property type="match status" value="1"/>
</dbReference>
<evidence type="ECO:0000313" key="10">
    <source>
        <dbReference type="Proteomes" id="UP000582016"/>
    </source>
</evidence>
<keyword evidence="5 6" id="KW-0040">ANK repeat</keyword>
<proteinExistence type="predicted"/>
<evidence type="ECO:0000256" key="2">
    <source>
        <dbReference type="ARBA" id="ARBA00022737"/>
    </source>
</evidence>
<evidence type="ECO:0000256" key="7">
    <source>
        <dbReference type="SAM" id="MobiDB-lite"/>
    </source>
</evidence>
<keyword evidence="1" id="KW-0479">Metal-binding</keyword>
<dbReference type="InterPro" id="IPR002110">
    <property type="entry name" value="Ankyrin_rpt"/>
</dbReference>
<dbReference type="Proteomes" id="UP000582016">
    <property type="component" value="Unassembled WGS sequence"/>
</dbReference>
<evidence type="ECO:0000259" key="8">
    <source>
        <dbReference type="SMART" id="SM00291"/>
    </source>
</evidence>
<dbReference type="SMART" id="SM00291">
    <property type="entry name" value="ZnF_ZZ"/>
    <property type="match status" value="1"/>
</dbReference>
<evidence type="ECO:0000256" key="1">
    <source>
        <dbReference type="ARBA" id="ARBA00022723"/>
    </source>
</evidence>
<evidence type="ECO:0000313" key="9">
    <source>
        <dbReference type="EMBL" id="KAF5565823.1"/>
    </source>
</evidence>
<dbReference type="PANTHER" id="PTHR24198:SF165">
    <property type="entry name" value="ANKYRIN REPEAT-CONTAINING PROTEIN-RELATED"/>
    <property type="match status" value="1"/>
</dbReference>
<evidence type="ECO:0000256" key="4">
    <source>
        <dbReference type="ARBA" id="ARBA00022833"/>
    </source>
</evidence>
<accession>A0A8H5NIC1</accession>
<feature type="compositionally biased region" description="Polar residues" evidence="7">
    <location>
        <begin position="648"/>
        <end position="671"/>
    </location>
</feature>
<dbReference type="CDD" id="cd02249">
    <property type="entry name" value="ZZ"/>
    <property type="match status" value="1"/>
</dbReference>
<feature type="repeat" description="ANK" evidence="6">
    <location>
        <begin position="191"/>
        <end position="223"/>
    </location>
</feature>
<protein>
    <submittedName>
        <fullName evidence="9">Ankyrin repeat</fullName>
    </submittedName>
</protein>
<evidence type="ECO:0000256" key="5">
    <source>
        <dbReference type="ARBA" id="ARBA00023043"/>
    </source>
</evidence>
<sequence>MDNGADPNQTFTDKAMLFINVLKTNNPELIKLFLDYGAKCDSYDSWESSSHRTPLTHAVHCNTFNVVKLLLDYDASPNYCPNGCESALQAAAWEGGDYTREAELLLERDADLDWVLTSDGWTPLQTAYDSPKLVRLFTEHGADVERQCDCGTVLMMAARWGFIETVRILITYVNPQPDLDASYRYEEDDDFGNTAFDFALMEGYFDIANLLLDSSASLDADGNKNILLYLNHNLESRQVSEAVKSIQTCFERGMKPSTVDKYGNTHLHSLGSSTSVPVIQALIDGGAPIDTANKAGRTPLAVAVECGNLDAAKLLLLKHARPDIWIPDVGNLLFLACQAQKQPARTIINILKLLIEAKVDPHLPGPEPDCRSLLYTAILHPNDGDRQKLVQYLIGDVNADINGTDGSQFHPVIVAADKLDTSLFEYLLRHGAKVGVIDSLGLSLLHYAIFMDPREPRIFSLLKKSNADFRVPDKYGRTPLHLVAALGYTGDIEWLLRQLPDLDLDVKYGDGWAPLMWACKLDATNSAMVEWLIDRGVDYWAKSIDGAWSAHKLACLSNMDRETLDLLQPPKSERERVVDDIRETWDPLFHQTEPGIKHPNTICDGCLMTITGPRQKCTTCEFDLCFKCFPHRLDMHDPNHEFNEFFDTDNSGNAARAQSTDSDGEGTASNEKTNEEDSNVEESQEGEEGRDGQGD</sequence>
<dbReference type="SMART" id="SM00248">
    <property type="entry name" value="ANK"/>
    <property type="match status" value="13"/>
</dbReference>
<keyword evidence="4" id="KW-0862">Zinc</keyword>
<dbReference type="Gene3D" id="1.25.40.20">
    <property type="entry name" value="Ankyrin repeat-containing domain"/>
    <property type="match status" value="2"/>
</dbReference>
<keyword evidence="2" id="KW-0677">Repeat</keyword>
<feature type="compositionally biased region" description="Acidic residues" evidence="7">
    <location>
        <begin position="674"/>
        <end position="686"/>
    </location>
</feature>
<dbReference type="Pfam" id="PF12796">
    <property type="entry name" value="Ank_2"/>
    <property type="match status" value="4"/>
</dbReference>
<dbReference type="PROSITE" id="PS50088">
    <property type="entry name" value="ANK_REPEAT"/>
    <property type="match status" value="2"/>
</dbReference>
<name>A0A8H5NIC1_9HYPO</name>
<dbReference type="PANTHER" id="PTHR24198">
    <property type="entry name" value="ANKYRIN REPEAT AND PROTEIN KINASE DOMAIN-CONTAINING PROTEIN"/>
    <property type="match status" value="1"/>
</dbReference>
<dbReference type="SUPFAM" id="SSF57850">
    <property type="entry name" value="RING/U-box"/>
    <property type="match status" value="1"/>
</dbReference>
<feature type="repeat" description="ANK" evidence="6">
    <location>
        <begin position="262"/>
        <end position="294"/>
    </location>
</feature>
<reference evidence="9 10" key="1">
    <citation type="submission" date="2020-05" db="EMBL/GenBank/DDBJ databases">
        <title>Identification and distribution of gene clusters putatively required for synthesis of sphingolipid metabolism inhibitors in phylogenetically diverse species of the filamentous fungus Fusarium.</title>
        <authorList>
            <person name="Kim H.-S."/>
            <person name="Busman M."/>
            <person name="Brown D.W."/>
            <person name="Divon H."/>
            <person name="Uhlig S."/>
            <person name="Proctor R.H."/>
        </authorList>
    </citation>
    <scope>NUCLEOTIDE SEQUENCE [LARGE SCALE GENOMIC DNA]</scope>
    <source>
        <strain evidence="9 10">NRRL 13617</strain>
    </source>
</reference>
<comment type="caution">
    <text evidence="9">The sequence shown here is derived from an EMBL/GenBank/DDBJ whole genome shotgun (WGS) entry which is preliminary data.</text>
</comment>
<dbReference type="EMBL" id="JAAOAQ010000125">
    <property type="protein sequence ID" value="KAF5565823.1"/>
    <property type="molecule type" value="Genomic_DNA"/>
</dbReference>
<dbReference type="AlphaFoldDB" id="A0A8H5NIC1"/>
<dbReference type="Pfam" id="PF00569">
    <property type="entry name" value="ZZ"/>
    <property type="match status" value="1"/>
</dbReference>
<dbReference type="InterPro" id="IPR000433">
    <property type="entry name" value="Znf_ZZ"/>
</dbReference>
<feature type="domain" description="ZZ-type" evidence="8">
    <location>
        <begin position="597"/>
        <end position="639"/>
    </location>
</feature>
<evidence type="ECO:0000256" key="6">
    <source>
        <dbReference type="PROSITE-ProRule" id="PRU00023"/>
    </source>
</evidence>
<keyword evidence="3" id="KW-0863">Zinc-finger</keyword>
<gene>
    <name evidence="9" type="ORF">FPHYL_4041</name>
</gene>
<evidence type="ECO:0000256" key="3">
    <source>
        <dbReference type="ARBA" id="ARBA00022771"/>
    </source>
</evidence>
<dbReference type="InterPro" id="IPR043145">
    <property type="entry name" value="Znf_ZZ_sf"/>
</dbReference>
<organism evidence="9 10">
    <name type="scientific">Fusarium phyllophilum</name>
    <dbReference type="NCBI Taxonomy" id="47803"/>
    <lineage>
        <taxon>Eukaryota</taxon>
        <taxon>Fungi</taxon>
        <taxon>Dikarya</taxon>
        <taxon>Ascomycota</taxon>
        <taxon>Pezizomycotina</taxon>
        <taxon>Sordariomycetes</taxon>
        <taxon>Hypocreomycetidae</taxon>
        <taxon>Hypocreales</taxon>
        <taxon>Nectriaceae</taxon>
        <taxon>Fusarium</taxon>
        <taxon>Fusarium fujikuroi species complex</taxon>
    </lineage>
</organism>
<dbReference type="GO" id="GO:0008270">
    <property type="term" value="F:zinc ion binding"/>
    <property type="evidence" value="ECO:0007669"/>
    <property type="project" value="UniProtKB-KW"/>
</dbReference>